<evidence type="ECO:0000313" key="3">
    <source>
        <dbReference type="Proteomes" id="UP000446866"/>
    </source>
</evidence>
<evidence type="ECO:0000259" key="1">
    <source>
        <dbReference type="Pfam" id="PF20432"/>
    </source>
</evidence>
<dbReference type="InterPro" id="IPR010982">
    <property type="entry name" value="Lambda_DNA-bd_dom_sf"/>
</dbReference>
<gene>
    <name evidence="2" type="ORF">D0435_08045</name>
</gene>
<dbReference type="Proteomes" id="UP000446866">
    <property type="component" value="Unassembled WGS sequence"/>
</dbReference>
<dbReference type="SUPFAM" id="SSF47413">
    <property type="entry name" value="lambda repressor-like DNA-binding domains"/>
    <property type="match status" value="1"/>
</dbReference>
<comment type="caution">
    <text evidence="2">The sequence shown here is derived from an EMBL/GenBank/DDBJ whole genome shotgun (WGS) entry which is preliminary data.</text>
</comment>
<dbReference type="RefSeq" id="WP_160201882.1">
    <property type="nucleotide sequence ID" value="NZ_QXWK01000013.1"/>
</dbReference>
<dbReference type="InterPro" id="IPR046847">
    <property type="entry name" value="Xre-like_HTH"/>
</dbReference>
<accession>A0A845QHJ3</accession>
<dbReference type="EMBL" id="QXWK01000013">
    <property type="protein sequence ID" value="NBH61600.1"/>
    <property type="molecule type" value="Genomic_DNA"/>
</dbReference>
<dbReference type="AlphaFoldDB" id="A0A845QHJ3"/>
<dbReference type="Pfam" id="PF20432">
    <property type="entry name" value="Xre-like-HTH"/>
    <property type="match status" value="1"/>
</dbReference>
<organism evidence="2 3">
    <name type="scientific">Anaerotruncus colihominis</name>
    <dbReference type="NCBI Taxonomy" id="169435"/>
    <lineage>
        <taxon>Bacteria</taxon>
        <taxon>Bacillati</taxon>
        <taxon>Bacillota</taxon>
        <taxon>Clostridia</taxon>
        <taxon>Eubacteriales</taxon>
        <taxon>Oscillospiraceae</taxon>
        <taxon>Anaerotruncus</taxon>
    </lineage>
</organism>
<name>A0A845QHJ3_9FIRM</name>
<sequence length="69" mass="8058">MNTDRLIEFVKRAGYENKTFAEELGMAESTFYRKLKKKSFSVDEAQRISKLLKLDANEAYEIFFGKKLA</sequence>
<protein>
    <recommendedName>
        <fullName evidence="1">Antitoxin Xre-like helix-turn-helix domain-containing protein</fullName>
    </recommendedName>
</protein>
<reference evidence="2 3" key="1">
    <citation type="submission" date="2018-08" db="EMBL/GenBank/DDBJ databases">
        <title>Murine metabolic-syndrome-specific gut microbial biobank.</title>
        <authorList>
            <person name="Liu C."/>
        </authorList>
    </citation>
    <scope>NUCLEOTIDE SEQUENCE [LARGE SCALE GENOMIC DNA]</scope>
    <source>
        <strain evidence="2 3">28</strain>
    </source>
</reference>
<evidence type="ECO:0000313" key="2">
    <source>
        <dbReference type="EMBL" id="NBH61600.1"/>
    </source>
</evidence>
<proteinExistence type="predicted"/>
<feature type="domain" description="Antitoxin Xre-like helix-turn-helix" evidence="1">
    <location>
        <begin position="8"/>
        <end position="52"/>
    </location>
</feature>
<keyword evidence="3" id="KW-1185">Reference proteome</keyword>
<dbReference type="GO" id="GO:0003677">
    <property type="term" value="F:DNA binding"/>
    <property type="evidence" value="ECO:0007669"/>
    <property type="project" value="InterPro"/>
</dbReference>